<dbReference type="RefSeq" id="WP_227709954.1">
    <property type="nucleotide sequence ID" value="NZ_JAJEQW010000005.1"/>
</dbReference>
<evidence type="ECO:0000313" key="2">
    <source>
        <dbReference type="Proteomes" id="UP001198893"/>
    </source>
</evidence>
<gene>
    <name evidence="1" type="ORF">LKD47_06315</name>
</gene>
<dbReference type="AlphaFoldDB" id="A0AAW4WHY5"/>
<evidence type="ECO:0000313" key="1">
    <source>
        <dbReference type="EMBL" id="MCC2241913.1"/>
    </source>
</evidence>
<comment type="caution">
    <text evidence="1">The sequence shown here is derived from an EMBL/GenBank/DDBJ whole genome shotgun (WGS) entry which is preliminary data.</text>
</comment>
<protein>
    <submittedName>
        <fullName evidence="1">Uncharacterized protein</fullName>
    </submittedName>
</protein>
<reference evidence="1" key="1">
    <citation type="submission" date="2021-10" db="EMBL/GenBank/DDBJ databases">
        <title>Anaerobic single-cell dispensing facilitates the cultivation of human gut bacteria.</title>
        <authorList>
            <person name="Afrizal A."/>
        </authorList>
    </citation>
    <scope>NUCLEOTIDE SEQUENCE</scope>
    <source>
        <strain evidence="1">CLA-AA-H204</strain>
    </source>
</reference>
<proteinExistence type="predicted"/>
<dbReference type="Proteomes" id="UP001198893">
    <property type="component" value="Unassembled WGS sequence"/>
</dbReference>
<name>A0AAW4WHY5_9FIRM</name>
<organism evidence="1 2">
    <name type="scientific">Roseburia amylophila</name>
    <dbReference type="NCBI Taxonomy" id="2981794"/>
    <lineage>
        <taxon>Bacteria</taxon>
        <taxon>Bacillati</taxon>
        <taxon>Bacillota</taxon>
        <taxon>Clostridia</taxon>
        <taxon>Lachnospirales</taxon>
        <taxon>Lachnospiraceae</taxon>
        <taxon>Roseburia</taxon>
    </lineage>
</organism>
<accession>A0AAW4WHY5</accession>
<sequence length="90" mass="10312">MISYGANGNSRVILNENEEIIEYLVYDRLSENEKCELYVLYRSKKNTDGSWYILEAEILDIFAYSMSTKDVVSSGKTSWSATGSEEHEIN</sequence>
<dbReference type="EMBL" id="JAJEQW010000005">
    <property type="protein sequence ID" value="MCC2241913.1"/>
    <property type="molecule type" value="Genomic_DNA"/>
</dbReference>